<evidence type="ECO:0000313" key="3">
    <source>
        <dbReference type="Proteomes" id="UP001597375"/>
    </source>
</evidence>
<gene>
    <name evidence="2" type="ORF">ACFSSA_07060</name>
</gene>
<feature type="transmembrane region" description="Helical" evidence="1">
    <location>
        <begin position="12"/>
        <end position="32"/>
    </location>
</feature>
<name>A0ABW5D5S0_9BACT</name>
<keyword evidence="3" id="KW-1185">Reference proteome</keyword>
<accession>A0ABW5D5S0</accession>
<keyword evidence="1" id="KW-1133">Transmembrane helix</keyword>
<dbReference type="Pfam" id="PF03929">
    <property type="entry name" value="PepSY_TM"/>
    <property type="match status" value="1"/>
</dbReference>
<reference evidence="3" key="1">
    <citation type="journal article" date="2019" name="Int. J. Syst. Evol. Microbiol.">
        <title>The Global Catalogue of Microorganisms (GCM) 10K type strain sequencing project: providing services to taxonomists for standard genome sequencing and annotation.</title>
        <authorList>
            <consortium name="The Broad Institute Genomics Platform"/>
            <consortium name="The Broad Institute Genome Sequencing Center for Infectious Disease"/>
            <person name="Wu L."/>
            <person name="Ma J."/>
        </authorList>
    </citation>
    <scope>NUCLEOTIDE SEQUENCE [LARGE SCALE GENOMIC DNA]</scope>
    <source>
        <strain evidence="3">CGMCC 4.7106</strain>
    </source>
</reference>
<dbReference type="InterPro" id="IPR005625">
    <property type="entry name" value="PepSY-ass_TM"/>
</dbReference>
<dbReference type="EMBL" id="JBHUIT010000008">
    <property type="protein sequence ID" value="MFD2256427.1"/>
    <property type="molecule type" value="Genomic_DNA"/>
</dbReference>
<comment type="caution">
    <text evidence="2">The sequence shown here is derived from an EMBL/GenBank/DDBJ whole genome shotgun (WGS) entry which is preliminary data.</text>
</comment>
<evidence type="ECO:0000313" key="2">
    <source>
        <dbReference type="EMBL" id="MFD2256427.1"/>
    </source>
</evidence>
<dbReference type="Proteomes" id="UP001597375">
    <property type="component" value="Unassembled WGS sequence"/>
</dbReference>
<keyword evidence="1" id="KW-0812">Transmembrane</keyword>
<organism evidence="2 3">
    <name type="scientific">Luteolibacter algae</name>
    <dbReference type="NCBI Taxonomy" id="454151"/>
    <lineage>
        <taxon>Bacteria</taxon>
        <taxon>Pseudomonadati</taxon>
        <taxon>Verrucomicrobiota</taxon>
        <taxon>Verrucomicrobiia</taxon>
        <taxon>Verrucomicrobiales</taxon>
        <taxon>Verrucomicrobiaceae</taxon>
        <taxon>Luteolibacter</taxon>
    </lineage>
</organism>
<protein>
    <submittedName>
        <fullName evidence="2">PepSY domain-containing protein</fullName>
    </submittedName>
</protein>
<proteinExistence type="predicted"/>
<sequence>MKNRRWNRRFHRWSGLILIIPLSIACITGVLLNHSVDLGLKARHVTSPLILRPYGMTLKGEPIAYGMDGRTYAASWDGSLFHASRLIDSDSTLIGAVPLRDGFAIVTRQTIHYYGLDGELIEKLNPPEIPKPFEKAGRSSSLSLVLRSGDQFFISDPDLLGFTKTTTPPDVQWSEPVTPTLSEKSAWKTAFRGEGLPLDRVILDIHSGRILGPVGKWLWDIAAIGVLALSISGLILFFKNRKRNR</sequence>
<evidence type="ECO:0000256" key="1">
    <source>
        <dbReference type="SAM" id="Phobius"/>
    </source>
</evidence>
<dbReference type="RefSeq" id="WP_386819644.1">
    <property type="nucleotide sequence ID" value="NZ_JBHUIT010000008.1"/>
</dbReference>
<dbReference type="PROSITE" id="PS51257">
    <property type="entry name" value="PROKAR_LIPOPROTEIN"/>
    <property type="match status" value="1"/>
</dbReference>
<keyword evidence="1" id="KW-0472">Membrane</keyword>
<feature type="transmembrane region" description="Helical" evidence="1">
    <location>
        <begin position="217"/>
        <end position="238"/>
    </location>
</feature>